<accession>A0A4S2KKJ0</accession>
<dbReference type="Proteomes" id="UP000310200">
    <property type="component" value="Unassembled WGS sequence"/>
</dbReference>
<evidence type="ECO:0000313" key="1">
    <source>
        <dbReference type="EMBL" id="TGZ49706.1"/>
    </source>
</evidence>
<evidence type="ECO:0000313" key="2">
    <source>
        <dbReference type="Proteomes" id="UP000310200"/>
    </source>
</evidence>
<gene>
    <name evidence="1" type="ORF">DBV15_01234</name>
</gene>
<reference evidence="1 2" key="1">
    <citation type="journal article" date="2019" name="Philos. Trans. R. Soc. Lond., B, Biol. Sci.">
        <title>Ant behaviour and brain gene expression of defending hosts depend on the ecological success of the intruding social parasite.</title>
        <authorList>
            <person name="Kaur R."/>
            <person name="Stoldt M."/>
            <person name="Jongepier E."/>
            <person name="Feldmeyer B."/>
            <person name="Menzel F."/>
            <person name="Bornberg-Bauer E."/>
            <person name="Foitzik S."/>
        </authorList>
    </citation>
    <scope>NUCLEOTIDE SEQUENCE [LARGE SCALE GENOMIC DNA]</scope>
    <source>
        <tissue evidence="1">Whole body</tissue>
    </source>
</reference>
<name>A0A4S2KKJ0_9HYME</name>
<proteinExistence type="predicted"/>
<sequence length="70" mass="7820">MVLRAHLAHPPPSNIPRVRDFPCDPCARNAEYKWDMDILGARRRPAVNYTQARGLAVGKRREPAAAMPVA</sequence>
<dbReference type="EMBL" id="QBLH01002107">
    <property type="protein sequence ID" value="TGZ49706.1"/>
    <property type="molecule type" value="Genomic_DNA"/>
</dbReference>
<keyword evidence="2" id="KW-1185">Reference proteome</keyword>
<comment type="caution">
    <text evidence="1">The sequence shown here is derived from an EMBL/GenBank/DDBJ whole genome shotgun (WGS) entry which is preliminary data.</text>
</comment>
<organism evidence="1 2">
    <name type="scientific">Temnothorax longispinosus</name>
    <dbReference type="NCBI Taxonomy" id="300112"/>
    <lineage>
        <taxon>Eukaryota</taxon>
        <taxon>Metazoa</taxon>
        <taxon>Ecdysozoa</taxon>
        <taxon>Arthropoda</taxon>
        <taxon>Hexapoda</taxon>
        <taxon>Insecta</taxon>
        <taxon>Pterygota</taxon>
        <taxon>Neoptera</taxon>
        <taxon>Endopterygota</taxon>
        <taxon>Hymenoptera</taxon>
        <taxon>Apocrita</taxon>
        <taxon>Aculeata</taxon>
        <taxon>Formicoidea</taxon>
        <taxon>Formicidae</taxon>
        <taxon>Myrmicinae</taxon>
        <taxon>Temnothorax</taxon>
    </lineage>
</organism>
<protein>
    <submittedName>
        <fullName evidence="1">Uncharacterized protein</fullName>
    </submittedName>
</protein>
<dbReference type="AlphaFoldDB" id="A0A4S2KKJ0"/>